<feature type="non-terminal residue" evidence="3">
    <location>
        <position position="83"/>
    </location>
</feature>
<dbReference type="GO" id="GO:0004190">
    <property type="term" value="F:aspartic-type endopeptidase activity"/>
    <property type="evidence" value="ECO:0007669"/>
    <property type="project" value="InterPro"/>
</dbReference>
<evidence type="ECO:0000313" key="4">
    <source>
        <dbReference type="Proteomes" id="UP000681722"/>
    </source>
</evidence>
<organism evidence="3 4">
    <name type="scientific">Didymodactylos carnosus</name>
    <dbReference type="NCBI Taxonomy" id="1234261"/>
    <lineage>
        <taxon>Eukaryota</taxon>
        <taxon>Metazoa</taxon>
        <taxon>Spiralia</taxon>
        <taxon>Gnathifera</taxon>
        <taxon>Rotifera</taxon>
        <taxon>Eurotatoria</taxon>
        <taxon>Bdelloidea</taxon>
        <taxon>Philodinida</taxon>
        <taxon>Philodinidae</taxon>
        <taxon>Didymodactylos</taxon>
    </lineage>
</organism>
<dbReference type="InterPro" id="IPR001969">
    <property type="entry name" value="Aspartic_peptidase_AS"/>
</dbReference>
<evidence type="ECO:0000259" key="2">
    <source>
        <dbReference type="Pfam" id="PF00077"/>
    </source>
</evidence>
<feature type="domain" description="Retropepsins" evidence="2">
    <location>
        <begin position="20"/>
        <end position="46"/>
    </location>
</feature>
<sequence>MVSQEGGVTVYFQKLSTVKIQVRIGGTETTALVDSGATISIVSGKFIRSVHQQTIYPWSLACGTVNSLQFHTKGVTFLNVDID</sequence>
<protein>
    <recommendedName>
        <fullName evidence="2">Retropepsins domain-containing protein</fullName>
    </recommendedName>
</protein>
<reference evidence="3" key="1">
    <citation type="submission" date="2021-02" db="EMBL/GenBank/DDBJ databases">
        <authorList>
            <person name="Nowell W R."/>
        </authorList>
    </citation>
    <scope>NUCLEOTIDE SEQUENCE</scope>
</reference>
<dbReference type="InterPro" id="IPR021109">
    <property type="entry name" value="Peptidase_aspartic_dom_sf"/>
</dbReference>
<dbReference type="SUPFAM" id="SSF50630">
    <property type="entry name" value="Acid proteases"/>
    <property type="match status" value="1"/>
</dbReference>
<dbReference type="EMBL" id="CAJOBC010139467">
    <property type="protein sequence ID" value="CAF4640301.1"/>
    <property type="molecule type" value="Genomic_DNA"/>
</dbReference>
<dbReference type="PROSITE" id="PS00141">
    <property type="entry name" value="ASP_PROTEASE"/>
    <property type="match status" value="1"/>
</dbReference>
<gene>
    <name evidence="3" type="ORF">SRO942_LOCUS50118</name>
</gene>
<dbReference type="Gene3D" id="2.40.70.10">
    <property type="entry name" value="Acid Proteases"/>
    <property type="match status" value="1"/>
</dbReference>
<accession>A0A8S2ZM50</accession>
<evidence type="ECO:0000256" key="1">
    <source>
        <dbReference type="ARBA" id="ARBA00022801"/>
    </source>
</evidence>
<evidence type="ECO:0000313" key="3">
    <source>
        <dbReference type="EMBL" id="CAF4640301.1"/>
    </source>
</evidence>
<comment type="caution">
    <text evidence="3">The sequence shown here is derived from an EMBL/GenBank/DDBJ whole genome shotgun (WGS) entry which is preliminary data.</text>
</comment>
<name>A0A8S2ZM50_9BILA</name>
<dbReference type="AlphaFoldDB" id="A0A8S2ZM50"/>
<dbReference type="GO" id="GO:0006508">
    <property type="term" value="P:proteolysis"/>
    <property type="evidence" value="ECO:0007669"/>
    <property type="project" value="InterPro"/>
</dbReference>
<keyword evidence="1" id="KW-0378">Hydrolase</keyword>
<dbReference type="InterPro" id="IPR018061">
    <property type="entry name" value="Retropepsins"/>
</dbReference>
<proteinExistence type="predicted"/>
<dbReference type="Pfam" id="PF00077">
    <property type="entry name" value="RVP"/>
    <property type="match status" value="1"/>
</dbReference>
<dbReference type="Proteomes" id="UP000681722">
    <property type="component" value="Unassembled WGS sequence"/>
</dbReference>